<dbReference type="PANTHER" id="PTHR34849">
    <property type="entry name" value="SSL5025 PROTEIN"/>
    <property type="match status" value="1"/>
</dbReference>
<comment type="caution">
    <text evidence="1">The sequence shown here is derived from an EMBL/GenBank/DDBJ whole genome shotgun (WGS) entry which is preliminary data.</text>
</comment>
<accession>A0ABP9QNA2</accession>
<dbReference type="EMBL" id="BAABLD010000008">
    <property type="protein sequence ID" value="GAA5164618.1"/>
    <property type="molecule type" value="Genomic_DNA"/>
</dbReference>
<dbReference type="InterPro" id="IPR007367">
    <property type="entry name" value="DUF433"/>
</dbReference>
<evidence type="ECO:0000313" key="2">
    <source>
        <dbReference type="Proteomes" id="UP001500547"/>
    </source>
</evidence>
<dbReference type="Proteomes" id="UP001500547">
    <property type="component" value="Unassembled WGS sequence"/>
</dbReference>
<sequence>MSELHRITADLKVCGGRPCLRGTRVRVKDVLDLLAAGTSRDLILADYPYLEDGDITAALEYASQQVDHPVTLAA</sequence>
<dbReference type="SUPFAM" id="SSF46689">
    <property type="entry name" value="Homeodomain-like"/>
    <property type="match status" value="1"/>
</dbReference>
<dbReference type="Gene3D" id="1.10.10.10">
    <property type="entry name" value="Winged helix-like DNA-binding domain superfamily/Winged helix DNA-binding domain"/>
    <property type="match status" value="1"/>
</dbReference>
<name>A0ABP9QNA2_9RHOO</name>
<organism evidence="1 2">
    <name type="scientific">Viridibacterium curvum</name>
    <dbReference type="NCBI Taxonomy" id="1101404"/>
    <lineage>
        <taxon>Bacteria</taxon>
        <taxon>Pseudomonadati</taxon>
        <taxon>Pseudomonadota</taxon>
        <taxon>Betaproteobacteria</taxon>
        <taxon>Rhodocyclales</taxon>
        <taxon>Rhodocyclaceae</taxon>
        <taxon>Viridibacterium</taxon>
    </lineage>
</organism>
<dbReference type="Pfam" id="PF04255">
    <property type="entry name" value="DUF433"/>
    <property type="match status" value="1"/>
</dbReference>
<dbReference type="InterPro" id="IPR009057">
    <property type="entry name" value="Homeodomain-like_sf"/>
</dbReference>
<gene>
    <name evidence="1" type="ORF">GCM10025770_18870</name>
</gene>
<reference evidence="2" key="1">
    <citation type="journal article" date="2019" name="Int. J. Syst. Evol. Microbiol.">
        <title>The Global Catalogue of Microorganisms (GCM) 10K type strain sequencing project: providing services to taxonomists for standard genome sequencing and annotation.</title>
        <authorList>
            <consortium name="The Broad Institute Genomics Platform"/>
            <consortium name="The Broad Institute Genome Sequencing Center for Infectious Disease"/>
            <person name="Wu L."/>
            <person name="Ma J."/>
        </authorList>
    </citation>
    <scope>NUCLEOTIDE SEQUENCE [LARGE SCALE GENOMIC DNA]</scope>
    <source>
        <strain evidence="2">JCM 18715</strain>
    </source>
</reference>
<keyword evidence="2" id="KW-1185">Reference proteome</keyword>
<dbReference type="InterPro" id="IPR036388">
    <property type="entry name" value="WH-like_DNA-bd_sf"/>
</dbReference>
<dbReference type="RefSeq" id="WP_345532665.1">
    <property type="nucleotide sequence ID" value="NZ_BAABLD010000008.1"/>
</dbReference>
<protein>
    <submittedName>
        <fullName evidence="1">DUF433 domain-containing protein</fullName>
    </submittedName>
</protein>
<proteinExistence type="predicted"/>
<evidence type="ECO:0000313" key="1">
    <source>
        <dbReference type="EMBL" id="GAA5164618.1"/>
    </source>
</evidence>
<dbReference type="PANTHER" id="PTHR34849:SF3">
    <property type="entry name" value="SSR2962 PROTEIN"/>
    <property type="match status" value="1"/>
</dbReference>